<comment type="function">
    <text evidence="10 11">The coatomer is a cytosolic protein complex that binds to dilysine motifs and reversibly associates with Golgi non-clathrin-coated vesicles, which further mediate biosynthetic protein transport from the ER, via the Golgi up to the trans Golgi network. Coatomer complex is required for budding from Golgi membranes, and is essential for the retrograde Golgi-to-ER transport of dilysine-tagged proteins.</text>
</comment>
<dbReference type="GO" id="GO:0006888">
    <property type="term" value="P:endoplasmic reticulum to Golgi vesicle-mediated transport"/>
    <property type="evidence" value="ECO:0007669"/>
    <property type="project" value="TreeGrafter"/>
</dbReference>
<evidence type="ECO:0000256" key="1">
    <source>
        <dbReference type="ARBA" id="ARBA00010516"/>
    </source>
</evidence>
<dbReference type="GO" id="GO:0000139">
    <property type="term" value="C:Golgi membrane"/>
    <property type="evidence" value="ECO:0007669"/>
    <property type="project" value="UniProtKB-SubCell"/>
</dbReference>
<evidence type="ECO:0000256" key="8">
    <source>
        <dbReference type="ARBA" id="ARBA00023136"/>
    </source>
</evidence>
<dbReference type="Pfam" id="PF00928">
    <property type="entry name" value="Adap_comp_sub"/>
    <property type="match status" value="1"/>
</dbReference>
<organism evidence="15 16">
    <name type="scientific">Linum tenue</name>
    <dbReference type="NCBI Taxonomy" id="586396"/>
    <lineage>
        <taxon>Eukaryota</taxon>
        <taxon>Viridiplantae</taxon>
        <taxon>Streptophyta</taxon>
        <taxon>Embryophyta</taxon>
        <taxon>Tracheophyta</taxon>
        <taxon>Spermatophyta</taxon>
        <taxon>Magnoliopsida</taxon>
        <taxon>eudicotyledons</taxon>
        <taxon>Gunneridae</taxon>
        <taxon>Pentapetalae</taxon>
        <taxon>rosids</taxon>
        <taxon>fabids</taxon>
        <taxon>Malpighiales</taxon>
        <taxon>Linaceae</taxon>
        <taxon>Linum</taxon>
    </lineage>
</organism>
<evidence type="ECO:0000256" key="12">
    <source>
        <dbReference type="RuleBase" id="RU366052"/>
    </source>
</evidence>
<dbReference type="EMBL" id="CAMGYJ010000003">
    <property type="protein sequence ID" value="CAI0392700.1"/>
    <property type="molecule type" value="Genomic_DNA"/>
</dbReference>
<dbReference type="AlphaFoldDB" id="A0AAV0I4Y4"/>
<keyword evidence="6 11" id="KW-0653">Protein transport</keyword>
<evidence type="ECO:0000256" key="11">
    <source>
        <dbReference type="RuleBase" id="RU364018"/>
    </source>
</evidence>
<evidence type="ECO:0000313" key="15">
    <source>
        <dbReference type="EMBL" id="CAI0392700.1"/>
    </source>
</evidence>
<dbReference type="GO" id="GO:0015031">
    <property type="term" value="P:protein transport"/>
    <property type="evidence" value="ECO:0007669"/>
    <property type="project" value="UniProtKB-KW"/>
</dbReference>
<feature type="domain" description="MHD" evidence="14">
    <location>
        <begin position="59"/>
        <end position="304"/>
    </location>
</feature>
<accession>A0AAV0I4Y4</accession>
<dbReference type="SUPFAM" id="SSF49447">
    <property type="entry name" value="Second domain of Mu2 adaptin subunit (ap50) of ap2 adaptor"/>
    <property type="match status" value="1"/>
</dbReference>
<keyword evidence="5 11" id="KW-0931">ER-Golgi transport</keyword>
<keyword evidence="9 11" id="KW-0968">Cytoplasmic vesicle</keyword>
<dbReference type="FunFam" id="2.60.40.1170:FF:000015">
    <property type="entry name" value="Coatomer subunit delta"/>
    <property type="match status" value="1"/>
</dbReference>
<comment type="subunit">
    <text evidence="2 11">Oligomeric complex that consists of at least the alpha, beta, beta', gamma, delta, epsilon and zeta subunits.</text>
</comment>
<proteinExistence type="inferred from homology"/>
<protein>
    <recommendedName>
        <fullName evidence="11">Coatomer subunit delta</fullName>
    </recommendedName>
</protein>
<evidence type="ECO:0000256" key="13">
    <source>
        <dbReference type="SAM" id="MobiDB-lite"/>
    </source>
</evidence>
<dbReference type="PANTHER" id="PTHR10121:SF0">
    <property type="entry name" value="COATOMER SUBUNIT DELTA"/>
    <property type="match status" value="1"/>
</dbReference>
<evidence type="ECO:0000256" key="3">
    <source>
        <dbReference type="ARBA" id="ARBA00022448"/>
    </source>
</evidence>
<dbReference type="InterPro" id="IPR028565">
    <property type="entry name" value="MHD"/>
</dbReference>
<evidence type="ECO:0000256" key="6">
    <source>
        <dbReference type="ARBA" id="ARBA00022927"/>
    </source>
</evidence>
<feature type="region of interest" description="Disordered" evidence="13">
    <location>
        <begin position="1"/>
        <end position="21"/>
    </location>
</feature>
<dbReference type="GO" id="GO:0006890">
    <property type="term" value="P:retrograde vesicle-mediated transport, Golgi to endoplasmic reticulum"/>
    <property type="evidence" value="ECO:0007669"/>
    <property type="project" value="UniProtKB-UniRule"/>
</dbReference>
<dbReference type="InterPro" id="IPR027059">
    <property type="entry name" value="Coatomer_dsu"/>
</dbReference>
<keyword evidence="7 11" id="KW-0333">Golgi apparatus</keyword>
<gene>
    <name evidence="15" type="ORF">LITE_LOCUS7639</name>
</gene>
<evidence type="ECO:0000313" key="16">
    <source>
        <dbReference type="Proteomes" id="UP001154282"/>
    </source>
</evidence>
<dbReference type="FunFam" id="2.60.40.1170:FF:000007">
    <property type="entry name" value="Coatomer subunit delta"/>
    <property type="match status" value="1"/>
</dbReference>
<dbReference type="Proteomes" id="UP001154282">
    <property type="component" value="Unassembled WGS sequence"/>
</dbReference>
<keyword evidence="3 11" id="KW-0813">Transport</keyword>
<keyword evidence="16" id="KW-1185">Reference proteome</keyword>
<comment type="caution">
    <text evidence="15">The sequence shown here is derived from an EMBL/GenBank/DDBJ whole genome shotgun (WGS) entry which is preliminary data.</text>
</comment>
<reference evidence="15" key="1">
    <citation type="submission" date="2022-08" db="EMBL/GenBank/DDBJ databases">
        <authorList>
            <person name="Gutierrez-Valencia J."/>
        </authorList>
    </citation>
    <scope>NUCLEOTIDE SEQUENCE</scope>
</reference>
<dbReference type="PROSITE" id="PS51072">
    <property type="entry name" value="MHD"/>
    <property type="match status" value="1"/>
</dbReference>
<evidence type="ECO:0000256" key="2">
    <source>
        <dbReference type="ARBA" id="ARBA00011775"/>
    </source>
</evidence>
<dbReference type="GO" id="GO:0051645">
    <property type="term" value="P:Golgi localization"/>
    <property type="evidence" value="ECO:0007669"/>
    <property type="project" value="TreeGrafter"/>
</dbReference>
<dbReference type="CDD" id="cd09254">
    <property type="entry name" value="AP_delta-COPI_MHD"/>
    <property type="match status" value="1"/>
</dbReference>
<dbReference type="PANTHER" id="PTHR10121">
    <property type="entry name" value="COATOMER SUBUNIT DELTA"/>
    <property type="match status" value="1"/>
</dbReference>
<evidence type="ECO:0000256" key="7">
    <source>
        <dbReference type="ARBA" id="ARBA00023034"/>
    </source>
</evidence>
<comment type="similarity">
    <text evidence="1 11">Belongs to the adaptor complexes medium subunit family. Delta-COP subfamily.</text>
</comment>
<evidence type="ECO:0000259" key="14">
    <source>
        <dbReference type="PROSITE" id="PS51072"/>
    </source>
</evidence>
<dbReference type="Gene3D" id="2.60.40.1170">
    <property type="entry name" value="Mu homology domain, subdomain B"/>
    <property type="match status" value="2"/>
</dbReference>
<evidence type="ECO:0000256" key="5">
    <source>
        <dbReference type="ARBA" id="ARBA00022892"/>
    </source>
</evidence>
<evidence type="ECO:0000256" key="4">
    <source>
        <dbReference type="ARBA" id="ARBA00022490"/>
    </source>
</evidence>
<evidence type="ECO:0000256" key="9">
    <source>
        <dbReference type="ARBA" id="ARBA00023329"/>
    </source>
</evidence>
<evidence type="ECO:0000256" key="10">
    <source>
        <dbReference type="ARBA" id="ARBA00025536"/>
    </source>
</evidence>
<comment type="subcellular location">
    <subcellularLocation>
        <location evidence="11 12">Cytoplasm</location>
    </subcellularLocation>
    <subcellularLocation>
        <location evidence="11 12">Cytoplasmic vesicle</location>
        <location evidence="11 12">COPI-coated vesicle membrane</location>
        <topology evidence="11 12">Peripheral membrane protein</topology>
        <orientation evidence="11 12">Cytoplasmic side</orientation>
    </subcellularLocation>
    <subcellularLocation>
        <location evidence="11 12">Golgi apparatus membrane</location>
        <topology evidence="11 12">Peripheral membrane protein</topology>
        <orientation evidence="11 12">Cytoplasmic side</orientation>
    </subcellularLocation>
</comment>
<dbReference type="GO" id="GO:0030126">
    <property type="term" value="C:COPI vesicle coat"/>
    <property type="evidence" value="ECO:0007669"/>
    <property type="project" value="UniProtKB-UniRule"/>
</dbReference>
<sequence>MPGRPPSSATAPAKGLGMQLGKTQRTNQFLESLKAEGEVINEEVQPSAGQVRTVAAPLTDPITLNVEEKLNVTLKRDGGISNFDVQGQLSLQILNQEDGLIQVQIETSRNQGVIFKTHPNMNKELFANENILGLKDPNRPFPTGQTGDAAGVGLLKWRMQSGDESMVPLIINCWPSVSGNETYVSIEYESSSMFDLQNVFISVPLPALREAPRVRQVDGEWRFDSRNSVLEWSILLIDNSNRSGSMEFVVPPADTSAFFPISVRFSAASTYSDVKVATVIPLRGGAPPKFSQRTQLVTENYQVV</sequence>
<name>A0AAV0I4Y4_9ROSI</name>
<keyword evidence="8 11" id="KW-0472">Membrane</keyword>
<dbReference type="InterPro" id="IPR036168">
    <property type="entry name" value="AP2_Mu_C_sf"/>
</dbReference>
<keyword evidence="4 11" id="KW-0963">Cytoplasm</keyword>